<accession>A0AAP0RRF8</accession>
<evidence type="ECO:0000256" key="13">
    <source>
        <dbReference type="SAM" id="SignalP"/>
    </source>
</evidence>
<evidence type="ECO:0000256" key="6">
    <source>
        <dbReference type="ARBA" id="ARBA00022729"/>
    </source>
</evidence>
<keyword evidence="10" id="KW-0675">Receptor</keyword>
<dbReference type="Pfam" id="PF00560">
    <property type="entry name" value="LRR_1"/>
    <property type="match status" value="4"/>
</dbReference>
<keyword evidence="17" id="KW-1185">Reference proteome</keyword>
<keyword evidence="11" id="KW-0325">Glycoprotein</keyword>
<evidence type="ECO:0000256" key="3">
    <source>
        <dbReference type="ARBA" id="ARBA00022475"/>
    </source>
</evidence>
<dbReference type="PANTHER" id="PTHR48063">
    <property type="entry name" value="LRR RECEPTOR-LIKE KINASE"/>
    <property type="match status" value="1"/>
</dbReference>
<evidence type="ECO:0000256" key="4">
    <source>
        <dbReference type="ARBA" id="ARBA00022614"/>
    </source>
</evidence>
<keyword evidence="5 12" id="KW-0812">Transmembrane</keyword>
<sequence length="1041" mass="114275">MGRFPFLGLIIAIISLRTRDFVCNGDTSFVGCLESDREALIDFKSGLEDPENQLSSWQGTNCCQWRGIKCDNRTGAVITVDLHNPHPLSSDPSSRYGFFNLSGEIRPSLIKLKSLRNLDLSLNTFQNIPIPEFFGSLKNLRYLNLSKAGFSGAIPPNLGNLSSLQYLDVSSQFSSLAIDNLEWMTGLGSLKHLAMNGVDLSMLGTSWAGVLNKLPDITELHLSECGLSASLPSLSFVNFTALAVIDLSFNSFNSKFPVWLVNISSLLSVDISYSALRGRIPLGLSELPNLQYLNLAGNDNLSASCYTLFMGSWKEIKTINLAANKLHGKLPSSIGNMTSLVDFNLFANNVEGGIPSSIGKLCNLKYFDLSGNNLTGSLPEFLVGTEICVSNSPLSSLMYLELSNNQLVGKLPEWLGQLENLVELSLNYNLLQGPIPASLGTLQHLTDMGLGGNELYGTLPDSLGQLSELSILDVSFNQLTGIISEVHFSKLKKLKLLHLSSNSFILNVSSNWVPPFQVRYLDMGSCQLGPLFPPWLKSQEEIMYLDFSNASISGSIPHWFWDISFNLSLLNVSFNQLQGQLPNPLKVAPFADIDLSSNIFHGPIPLPTVEIELLDLSNNQFSGPIPPKIGESMPNLIFFSLSGNQIMGEIPVSLGEMLFLEVIDLSRNSLTGNIPSILENCSYLKVLDLSHNNLTGVIPWSLGQLKLLQSLHLSSNMLSGEFPASFQNLSSLETLDLGHNRLLGSIQPWIGDGFKVLRILKLRSNAFTGKLPDEISKLSSLQVLDLAENDLTGSIPASFSDLKAIAQEQKINQYLLYGKYRGVYYEESLDVNIKGQFQRYTKTLSLVTSIDLSGNNLGGVFPEEITKLYGLVVLNLSRNQISGQIPETISRMRQLSSLDLSSNKLSGTIPPSMPSLTFLGALNLSNNNFSGMIPYSGQMATFDESAFAGNPGLCGAPLVVKCQDEDSNQGGTVENESDNGFIDKWFYLSIGLGFAVGILLPYFILAIKRSWSDAYFSFVDKIVDRSPWVRNRGATRRRKQR</sequence>
<evidence type="ECO:0008006" key="18">
    <source>
        <dbReference type="Google" id="ProtNLM"/>
    </source>
</evidence>
<feature type="chain" id="PRO_5042843277" description="Leucine-rich repeat-containing N-terminal plant-type domain-containing protein" evidence="13">
    <location>
        <begin position="21"/>
        <end position="1041"/>
    </location>
</feature>
<evidence type="ECO:0000256" key="11">
    <source>
        <dbReference type="ARBA" id="ARBA00023180"/>
    </source>
</evidence>
<dbReference type="Pfam" id="PF23598">
    <property type="entry name" value="LRR_14"/>
    <property type="match status" value="2"/>
</dbReference>
<dbReference type="Proteomes" id="UP001415857">
    <property type="component" value="Unassembled WGS sequence"/>
</dbReference>
<dbReference type="Pfam" id="PF08263">
    <property type="entry name" value="LRRNT_2"/>
    <property type="match status" value="1"/>
</dbReference>
<feature type="transmembrane region" description="Helical" evidence="12">
    <location>
        <begin position="985"/>
        <end position="1007"/>
    </location>
</feature>
<dbReference type="InterPro" id="IPR032675">
    <property type="entry name" value="LRR_dom_sf"/>
</dbReference>
<feature type="domain" description="Disease resistance R13L4/SHOC-2-like LRR" evidence="15">
    <location>
        <begin position="357"/>
        <end position="546"/>
    </location>
</feature>
<dbReference type="InterPro" id="IPR001611">
    <property type="entry name" value="Leu-rich_rpt"/>
</dbReference>
<dbReference type="Gene3D" id="3.80.10.10">
    <property type="entry name" value="Ribonuclease Inhibitor"/>
    <property type="match status" value="6"/>
</dbReference>
<dbReference type="PRINTS" id="PR00019">
    <property type="entry name" value="LEURICHRPT"/>
</dbReference>
<organism evidence="16 17">
    <name type="scientific">Liquidambar formosana</name>
    <name type="common">Formosan gum</name>
    <dbReference type="NCBI Taxonomy" id="63359"/>
    <lineage>
        <taxon>Eukaryota</taxon>
        <taxon>Viridiplantae</taxon>
        <taxon>Streptophyta</taxon>
        <taxon>Embryophyta</taxon>
        <taxon>Tracheophyta</taxon>
        <taxon>Spermatophyta</taxon>
        <taxon>Magnoliopsida</taxon>
        <taxon>eudicotyledons</taxon>
        <taxon>Gunneridae</taxon>
        <taxon>Pentapetalae</taxon>
        <taxon>Saxifragales</taxon>
        <taxon>Altingiaceae</taxon>
        <taxon>Liquidambar</taxon>
    </lineage>
</organism>
<name>A0AAP0RRF8_LIQFO</name>
<evidence type="ECO:0000256" key="12">
    <source>
        <dbReference type="SAM" id="Phobius"/>
    </source>
</evidence>
<protein>
    <recommendedName>
        <fullName evidence="18">Leucine-rich repeat-containing N-terminal plant-type domain-containing protein</fullName>
    </recommendedName>
</protein>
<dbReference type="SUPFAM" id="SSF52058">
    <property type="entry name" value="L domain-like"/>
    <property type="match status" value="3"/>
</dbReference>
<keyword evidence="9 12" id="KW-0472">Membrane</keyword>
<proteinExistence type="inferred from homology"/>
<dbReference type="FunFam" id="3.80.10.10:FF:000041">
    <property type="entry name" value="LRR receptor-like serine/threonine-protein kinase ERECTA"/>
    <property type="match status" value="1"/>
</dbReference>
<feature type="domain" description="Leucine-rich repeat-containing N-terminal plant-type" evidence="14">
    <location>
        <begin position="34"/>
        <end position="71"/>
    </location>
</feature>
<evidence type="ECO:0000313" key="16">
    <source>
        <dbReference type="EMBL" id="KAK9283131.1"/>
    </source>
</evidence>
<evidence type="ECO:0000256" key="10">
    <source>
        <dbReference type="ARBA" id="ARBA00023170"/>
    </source>
</evidence>
<reference evidence="16 17" key="1">
    <citation type="journal article" date="2024" name="Plant J.">
        <title>Genome sequences and population genomics reveal climatic adaptation and genomic divergence between two closely related sweetgum species.</title>
        <authorList>
            <person name="Xu W.Q."/>
            <person name="Ren C.Q."/>
            <person name="Zhang X.Y."/>
            <person name="Comes H.P."/>
            <person name="Liu X.H."/>
            <person name="Li Y.G."/>
            <person name="Kettle C.J."/>
            <person name="Jalonen R."/>
            <person name="Gaisberger H."/>
            <person name="Ma Y.Z."/>
            <person name="Qiu Y.X."/>
        </authorList>
    </citation>
    <scope>NUCLEOTIDE SEQUENCE [LARGE SCALE GENOMIC DNA]</scope>
    <source>
        <strain evidence="16">Hangzhou</strain>
    </source>
</reference>
<dbReference type="FunFam" id="3.80.10.10:FF:001347">
    <property type="entry name" value="LRR receptor-like serine/threonine-protein kinase GSO2"/>
    <property type="match status" value="1"/>
</dbReference>
<dbReference type="InterPro" id="IPR003591">
    <property type="entry name" value="Leu-rich_rpt_typical-subtyp"/>
</dbReference>
<evidence type="ECO:0000256" key="8">
    <source>
        <dbReference type="ARBA" id="ARBA00022989"/>
    </source>
</evidence>
<evidence type="ECO:0000313" key="17">
    <source>
        <dbReference type="Proteomes" id="UP001415857"/>
    </source>
</evidence>
<comment type="similarity">
    <text evidence="2">Belongs to the RLP family.</text>
</comment>
<keyword evidence="3" id="KW-1003">Cell membrane</keyword>
<keyword evidence="8 12" id="KW-1133">Transmembrane helix</keyword>
<evidence type="ECO:0000256" key="1">
    <source>
        <dbReference type="ARBA" id="ARBA00004251"/>
    </source>
</evidence>
<dbReference type="SMART" id="SM00369">
    <property type="entry name" value="LRR_TYP"/>
    <property type="match status" value="14"/>
</dbReference>
<dbReference type="InterPro" id="IPR013210">
    <property type="entry name" value="LRR_N_plant-typ"/>
</dbReference>
<dbReference type="PANTHER" id="PTHR48063:SF16">
    <property type="entry name" value="LRR RECEPTOR-LIKE SERINE_THREONINE-PROTEIN KINASE GSO1"/>
    <property type="match status" value="1"/>
</dbReference>
<evidence type="ECO:0000256" key="5">
    <source>
        <dbReference type="ARBA" id="ARBA00022692"/>
    </source>
</evidence>
<comment type="caution">
    <text evidence="16">The sequence shown here is derived from an EMBL/GenBank/DDBJ whole genome shotgun (WGS) entry which is preliminary data.</text>
</comment>
<dbReference type="InterPro" id="IPR046956">
    <property type="entry name" value="RLP23-like"/>
</dbReference>
<dbReference type="InterPro" id="IPR055414">
    <property type="entry name" value="LRR_R13L4/SHOC2-like"/>
</dbReference>
<evidence type="ECO:0000256" key="9">
    <source>
        <dbReference type="ARBA" id="ARBA00023136"/>
    </source>
</evidence>
<dbReference type="FunFam" id="3.80.10.10:FF:000111">
    <property type="entry name" value="LRR receptor-like serine/threonine-protein kinase ERECTA"/>
    <property type="match status" value="1"/>
</dbReference>
<evidence type="ECO:0000259" key="14">
    <source>
        <dbReference type="Pfam" id="PF08263"/>
    </source>
</evidence>
<keyword evidence="4" id="KW-0433">Leucine-rich repeat</keyword>
<keyword evidence="7" id="KW-0677">Repeat</keyword>
<dbReference type="EMBL" id="JBBPBK010000006">
    <property type="protein sequence ID" value="KAK9283131.1"/>
    <property type="molecule type" value="Genomic_DNA"/>
</dbReference>
<comment type="subcellular location">
    <subcellularLocation>
        <location evidence="1">Cell membrane</location>
        <topology evidence="1">Single-pass type I membrane protein</topology>
    </subcellularLocation>
</comment>
<keyword evidence="6 13" id="KW-0732">Signal</keyword>
<dbReference type="SUPFAM" id="SSF52047">
    <property type="entry name" value="RNI-like"/>
    <property type="match status" value="1"/>
</dbReference>
<feature type="domain" description="Disease resistance R13L4/SHOC-2-like LRR" evidence="15">
    <location>
        <begin position="109"/>
        <end position="297"/>
    </location>
</feature>
<evidence type="ECO:0000256" key="7">
    <source>
        <dbReference type="ARBA" id="ARBA00022737"/>
    </source>
</evidence>
<feature type="signal peptide" evidence="13">
    <location>
        <begin position="1"/>
        <end position="20"/>
    </location>
</feature>
<dbReference type="FunFam" id="3.80.10.10:FF:000095">
    <property type="entry name" value="LRR receptor-like serine/threonine-protein kinase GSO1"/>
    <property type="match status" value="1"/>
</dbReference>
<dbReference type="GO" id="GO:0005886">
    <property type="term" value="C:plasma membrane"/>
    <property type="evidence" value="ECO:0007669"/>
    <property type="project" value="UniProtKB-SubCell"/>
</dbReference>
<dbReference type="AlphaFoldDB" id="A0AAP0RRF8"/>
<evidence type="ECO:0000256" key="2">
    <source>
        <dbReference type="ARBA" id="ARBA00009592"/>
    </source>
</evidence>
<gene>
    <name evidence="16" type="ORF">L1049_011362</name>
</gene>
<evidence type="ECO:0000259" key="15">
    <source>
        <dbReference type="Pfam" id="PF23598"/>
    </source>
</evidence>
<dbReference type="Pfam" id="PF13855">
    <property type="entry name" value="LRR_8"/>
    <property type="match status" value="2"/>
</dbReference>